<geneLocation type="mitochondrion" evidence="1"/>
<accession>A0A140GYS6</accession>
<protein>
    <submittedName>
        <fullName evidence="1">Uncharacterized protein</fullName>
    </submittedName>
</protein>
<name>A0A140GYS6_9EUKA</name>
<keyword evidence="1" id="KW-0496">Mitochondrion</keyword>
<reference evidence="1" key="1">
    <citation type="journal article" date="2016" name="Sci. Rep.">
        <title>Comparative genomics of mitochondria in chlorarachniophyte algae: endosymbiotic gene transfer and organellar genome dynamics.</title>
        <authorList>
            <person name="Tanifuji G."/>
            <person name="Archibald J.M."/>
            <person name="Hashimoto T."/>
        </authorList>
    </citation>
    <scope>NUCLEOTIDE SEQUENCE</scope>
    <source>
        <strain evidence="1">CCMP622</strain>
    </source>
</reference>
<dbReference type="GeneID" id="27074354"/>
<dbReference type="AlphaFoldDB" id="A0A140GYS6"/>
<organism evidence="1">
    <name type="scientific">Lotharella oceanica</name>
    <dbReference type="NCBI Taxonomy" id="641309"/>
    <lineage>
        <taxon>Eukaryota</taxon>
        <taxon>Sar</taxon>
        <taxon>Rhizaria</taxon>
        <taxon>Cercozoa</taxon>
        <taxon>Chlorarachniophyceae</taxon>
        <taxon>Lotharella</taxon>
    </lineage>
</organism>
<sequence length="191" mass="21780">MGLWGFAYAFRRFSAKDRALEQQPCRLWRNKQQSAFSDPWTFLWLNPARPSIDPVFAKAVNTDNYNIVFRMNPNAYEHGGRILTDRKAFTGVVSSFIEQVLKLCPDTEEAMLGLYTDKHFPVLLTLGQFSYGENLGFEGAAFEYKNEVILFVPLNYSPSGSATRVGLQELRRGGWYPLSKAGIHREISQDL</sequence>
<gene>
    <name evidence="1" type="ORF">AN617_57</name>
</gene>
<proteinExistence type="predicted"/>
<dbReference type="RefSeq" id="YP_009240017.1">
    <property type="nucleotide sequence ID" value="NC_029731.1"/>
</dbReference>
<dbReference type="EMBL" id="KT806043">
    <property type="protein sequence ID" value="AMN87098.1"/>
    <property type="molecule type" value="Genomic_DNA"/>
</dbReference>
<evidence type="ECO:0000313" key="1">
    <source>
        <dbReference type="EMBL" id="AMN87098.1"/>
    </source>
</evidence>